<dbReference type="InterPro" id="IPR036354">
    <property type="entry name" value="Prot_inh_pot1_sf"/>
</dbReference>
<keyword evidence="3" id="KW-0722">Serine protease inhibitor</keyword>
<name>A0A0E0G0E6_ORYNI</name>
<proteinExistence type="inferred from homology"/>
<dbReference type="PANTHER" id="PTHR33091">
    <property type="entry name" value="PROTEIN, PUTATIVE, EXPRESSED-RELATED"/>
    <property type="match status" value="1"/>
</dbReference>
<sequence>MGRDTPAAGGDPQVAAAEQLRRLKSSWPELVGWPEFYAALKIIDERPDVTVYMFRDGDDLPPPEHDPNRIAIFVDRDIRVSRTPVVG</sequence>
<evidence type="ECO:0000313" key="4">
    <source>
        <dbReference type="EnsemblPlants" id="ONIVA02G01800.1"/>
    </source>
</evidence>
<comment type="similarity">
    <text evidence="1">Belongs to the protease inhibitor I13 (potato type I serine protease inhibitor) family.</text>
</comment>
<dbReference type="GO" id="GO:0009611">
    <property type="term" value="P:response to wounding"/>
    <property type="evidence" value="ECO:0007669"/>
    <property type="project" value="InterPro"/>
</dbReference>
<dbReference type="OMA" id="AAFRICY"/>
<dbReference type="SUPFAM" id="SSF54654">
    <property type="entry name" value="CI-2 family of serine protease inhibitors"/>
    <property type="match status" value="1"/>
</dbReference>
<dbReference type="Gramene" id="ONIVA02G01800.1">
    <property type="protein sequence ID" value="ONIVA02G01800.1"/>
    <property type="gene ID" value="ONIVA02G01800"/>
</dbReference>
<dbReference type="EnsemblPlants" id="ONIVA02G01800.1">
    <property type="protein sequence ID" value="ONIVA02G01800.1"/>
    <property type="gene ID" value="ONIVA02G01800"/>
</dbReference>
<accession>A0A0E0G0E6</accession>
<evidence type="ECO:0000256" key="1">
    <source>
        <dbReference type="ARBA" id="ARBA00008210"/>
    </source>
</evidence>
<keyword evidence="2" id="KW-0646">Protease inhibitor</keyword>
<dbReference type="Pfam" id="PF00280">
    <property type="entry name" value="potato_inhibit"/>
    <property type="match status" value="1"/>
</dbReference>
<evidence type="ECO:0000256" key="3">
    <source>
        <dbReference type="ARBA" id="ARBA00022900"/>
    </source>
</evidence>
<reference evidence="4" key="2">
    <citation type="submission" date="2018-04" db="EMBL/GenBank/DDBJ databases">
        <title>OnivRS2 (Oryza nivara Reference Sequence Version 2).</title>
        <authorList>
            <person name="Zhang J."/>
            <person name="Kudrna D."/>
            <person name="Lee S."/>
            <person name="Talag J."/>
            <person name="Rajasekar S."/>
            <person name="Welchert J."/>
            <person name="Hsing Y.-I."/>
            <person name="Wing R.A."/>
        </authorList>
    </citation>
    <scope>NUCLEOTIDE SEQUENCE [LARGE SCALE GENOMIC DNA]</scope>
    <source>
        <strain evidence="4">SL10</strain>
    </source>
</reference>
<dbReference type="Gene3D" id="3.30.10.10">
    <property type="entry name" value="Trypsin Inhibitor V, subunit A"/>
    <property type="match status" value="1"/>
</dbReference>
<dbReference type="InterPro" id="IPR000864">
    <property type="entry name" value="Prot_inh_pot1"/>
</dbReference>
<dbReference type="PANTHER" id="PTHR33091:SF12">
    <property type="entry name" value="OS02G0124200 PROTEIN"/>
    <property type="match status" value="1"/>
</dbReference>
<evidence type="ECO:0000256" key="2">
    <source>
        <dbReference type="ARBA" id="ARBA00022690"/>
    </source>
</evidence>
<organism evidence="4">
    <name type="scientific">Oryza nivara</name>
    <name type="common">Indian wild rice</name>
    <name type="synonym">Oryza sativa f. spontanea</name>
    <dbReference type="NCBI Taxonomy" id="4536"/>
    <lineage>
        <taxon>Eukaryota</taxon>
        <taxon>Viridiplantae</taxon>
        <taxon>Streptophyta</taxon>
        <taxon>Embryophyta</taxon>
        <taxon>Tracheophyta</taxon>
        <taxon>Spermatophyta</taxon>
        <taxon>Magnoliopsida</taxon>
        <taxon>Liliopsida</taxon>
        <taxon>Poales</taxon>
        <taxon>Poaceae</taxon>
        <taxon>BOP clade</taxon>
        <taxon>Oryzoideae</taxon>
        <taxon>Oryzeae</taxon>
        <taxon>Oryzinae</taxon>
        <taxon>Oryza</taxon>
    </lineage>
</organism>
<dbReference type="Proteomes" id="UP000006591">
    <property type="component" value="Chromosome 2"/>
</dbReference>
<dbReference type="AlphaFoldDB" id="A0A0E0G0E6"/>
<protein>
    <submittedName>
        <fullName evidence="4">Uncharacterized protein</fullName>
    </submittedName>
</protein>
<reference evidence="4" key="1">
    <citation type="submission" date="2015-04" db="UniProtKB">
        <authorList>
            <consortium name="EnsemblPlants"/>
        </authorList>
    </citation>
    <scope>IDENTIFICATION</scope>
    <source>
        <strain evidence="4">SL10</strain>
    </source>
</reference>
<keyword evidence="5" id="KW-1185">Reference proteome</keyword>
<dbReference type="HOGENOM" id="CLU_158942_3_2_1"/>
<evidence type="ECO:0000313" key="5">
    <source>
        <dbReference type="Proteomes" id="UP000006591"/>
    </source>
</evidence>
<dbReference type="GO" id="GO:0004867">
    <property type="term" value="F:serine-type endopeptidase inhibitor activity"/>
    <property type="evidence" value="ECO:0007669"/>
    <property type="project" value="UniProtKB-KW"/>
</dbReference>
<dbReference type="eggNOG" id="ENOG502R3VH">
    <property type="taxonomic scope" value="Eukaryota"/>
</dbReference>